<dbReference type="AlphaFoldDB" id="A0A0S4M2I4"/>
<gene>
    <name evidence="2" type="ORF">Ark11_1164</name>
</gene>
<reference evidence="3" key="1">
    <citation type="submission" date="2015-11" db="EMBL/GenBank/DDBJ databases">
        <authorList>
            <person name="Seth-Smith H.M.B."/>
        </authorList>
    </citation>
    <scope>NUCLEOTIDE SEQUENCE [LARGE SCALE GENOMIC DNA]</scope>
    <source>
        <strain evidence="3">2013Ark11</strain>
    </source>
</reference>
<accession>A0A0S4M2I4</accession>
<keyword evidence="3" id="KW-1185">Reference proteome</keyword>
<evidence type="ECO:0000256" key="1">
    <source>
        <dbReference type="SAM" id="MobiDB-lite"/>
    </source>
</evidence>
<feature type="region of interest" description="Disordered" evidence="1">
    <location>
        <begin position="211"/>
        <end position="233"/>
    </location>
</feature>
<organism evidence="2 3">
    <name type="scientific">Candidatus Ichthyocystis hellenicum</name>
    <dbReference type="NCBI Taxonomy" id="1561003"/>
    <lineage>
        <taxon>Bacteria</taxon>
        <taxon>Pseudomonadati</taxon>
        <taxon>Pseudomonadota</taxon>
        <taxon>Betaproteobacteria</taxon>
        <taxon>Burkholderiales</taxon>
        <taxon>Candidatus Ichthyocystis</taxon>
    </lineage>
</organism>
<dbReference type="EMBL" id="LN906597">
    <property type="protein sequence ID" value="CUT17977.1"/>
    <property type="molecule type" value="Genomic_DNA"/>
</dbReference>
<protein>
    <submittedName>
        <fullName evidence="2">Uncharacterized protein</fullName>
    </submittedName>
</protein>
<dbReference type="STRING" id="1561003.Ark11_1164"/>
<dbReference type="OrthoDB" id="9983575at2"/>
<sequence length="599" mass="68271">MAYNDSFKITGNLSLGSLYDSEATTSSAANNSGDNIYEDIVHFHHYEGASQTSFTYKKLPSVGENTFSETENSCILSSSMTSTSSEASVSSEDNVYQCMRGHEVRTTLGAASKIFCDDGYFCDTKNHPLNDLRYCISEGGGRHPALEESDHQDTDSEDDVYQLMADLDIGATSVADTYKDFYDSDCISKNYHFNDLTQYISEIESIYPDSLELDQPDTNFSSKSSEKSNNQESSSYTLDINCHLLLKSSSPIEIPNKNRSSKIIIEGDQNYCESDFIKIIQENEKNTTSNTHTIDFDTKLTQIIKPMKFIKSMSSPFKKTSRDKESSPLSPKSNIDMPLASSFSSLYTSVSCENASESMLSSYNLSETDFYSRTKRKNKLLSRGITEFIIDSNIKRFTCFSKATPCPIISKNLSIVESRVRKLFPDCDKNVLDEIVALTRFILRKGFEESEKFLKKCRKKYVDKFDKNKFLLHSTDKENELEMSQRILDTLFTEDDMNYISCYAKAFVSLSYNKYKNDIFILLNMITSSNYHMEANIIDVEIDKSNNENTIGTLERKLNHNLLLKMDVVFNIVLGYKYRKDESFKKAIINIFEMNLEYV</sequence>
<dbReference type="Proteomes" id="UP000198651">
    <property type="component" value="Chromosome I"/>
</dbReference>
<feature type="compositionally biased region" description="Low complexity" evidence="1">
    <location>
        <begin position="221"/>
        <end position="233"/>
    </location>
</feature>
<evidence type="ECO:0000313" key="3">
    <source>
        <dbReference type="Proteomes" id="UP000198651"/>
    </source>
</evidence>
<evidence type="ECO:0000313" key="2">
    <source>
        <dbReference type="EMBL" id="CUT17977.1"/>
    </source>
</evidence>
<name>A0A0S4M2I4_9BURK</name>
<dbReference type="RefSeq" id="WP_092490577.1">
    <property type="nucleotide sequence ID" value="NZ_LN906597.1"/>
</dbReference>
<proteinExistence type="predicted"/>